<organism evidence="1 2">
    <name type="scientific">Salipiger mucosus DSM 16094</name>
    <dbReference type="NCBI Taxonomy" id="1123237"/>
    <lineage>
        <taxon>Bacteria</taxon>
        <taxon>Pseudomonadati</taxon>
        <taxon>Pseudomonadota</taxon>
        <taxon>Alphaproteobacteria</taxon>
        <taxon>Rhodobacterales</taxon>
        <taxon>Roseobacteraceae</taxon>
        <taxon>Salipiger</taxon>
    </lineage>
</organism>
<name>S9S2V6_9RHOB</name>
<evidence type="ECO:0000313" key="2">
    <source>
        <dbReference type="Proteomes" id="UP000015347"/>
    </source>
</evidence>
<gene>
    <name evidence="1" type="ORF">Salmuc_03816</name>
</gene>
<protein>
    <submittedName>
        <fullName evidence="1">Uncharacterized protein</fullName>
    </submittedName>
</protein>
<evidence type="ECO:0000313" key="1">
    <source>
        <dbReference type="EMBL" id="EPX80499.1"/>
    </source>
</evidence>
<dbReference type="HOGENOM" id="CLU_2587854_0_0_5"/>
<dbReference type="EMBL" id="APVH01000032">
    <property type="protein sequence ID" value="EPX80499.1"/>
    <property type="molecule type" value="Genomic_DNA"/>
</dbReference>
<dbReference type="RefSeq" id="WP_020038671.1">
    <property type="nucleotide sequence ID" value="NZ_KE557277.1"/>
</dbReference>
<proteinExistence type="predicted"/>
<reference evidence="2" key="1">
    <citation type="journal article" date="2014" name="Stand. Genomic Sci.">
        <title>Genome sequence of the exopolysaccharide-producing Salipiger mucosus type strain (DSM 16094(T)), a moderately halophilic member of the Roseobacter clade.</title>
        <authorList>
            <person name="Riedel T."/>
            <person name="Spring S."/>
            <person name="Fiebig A."/>
            <person name="Petersen J."/>
            <person name="Kyrpides N.C."/>
            <person name="Goker M."/>
            <person name="Klenk H.P."/>
        </authorList>
    </citation>
    <scope>NUCLEOTIDE SEQUENCE [LARGE SCALE GENOMIC DNA]</scope>
    <source>
        <strain evidence="2">DSM 16094</strain>
    </source>
</reference>
<dbReference type="Proteomes" id="UP000015347">
    <property type="component" value="Unassembled WGS sequence"/>
</dbReference>
<comment type="caution">
    <text evidence="1">The sequence shown here is derived from an EMBL/GenBank/DDBJ whole genome shotgun (WGS) entry which is preliminary data.</text>
</comment>
<sequence length="78" mass="8579">MHEAQKDTQRALQAAKAICDGRHPMFERSGVLITLDHVIATVLISAMGNDPKKALAMFNEGTIPSVEERIMLFANKLS</sequence>
<dbReference type="AlphaFoldDB" id="S9S2V6"/>
<dbReference type="STRING" id="1123237.Salmuc_03816"/>
<accession>S9S2V6</accession>
<keyword evidence="2" id="KW-1185">Reference proteome</keyword>